<evidence type="ECO:0000259" key="7">
    <source>
        <dbReference type="PROSITE" id="PS50002"/>
    </source>
</evidence>
<feature type="compositionally biased region" description="Polar residues" evidence="6">
    <location>
        <begin position="297"/>
        <end position="308"/>
    </location>
</feature>
<keyword evidence="4" id="KW-0472">Membrane</keyword>
<evidence type="ECO:0000256" key="2">
    <source>
        <dbReference type="ARBA" id="ARBA00022443"/>
    </source>
</evidence>
<evidence type="ECO:0000313" key="9">
    <source>
        <dbReference type="Proteomes" id="UP001295444"/>
    </source>
</evidence>
<organism evidence="8 9">
    <name type="scientific">Pelobates cultripes</name>
    <name type="common">Western spadefoot toad</name>
    <dbReference type="NCBI Taxonomy" id="61616"/>
    <lineage>
        <taxon>Eukaryota</taxon>
        <taxon>Metazoa</taxon>
        <taxon>Chordata</taxon>
        <taxon>Craniata</taxon>
        <taxon>Vertebrata</taxon>
        <taxon>Euteleostomi</taxon>
        <taxon>Amphibia</taxon>
        <taxon>Batrachia</taxon>
        <taxon>Anura</taxon>
        <taxon>Pelobatoidea</taxon>
        <taxon>Pelobatidae</taxon>
        <taxon>Pelobates</taxon>
    </lineage>
</organism>
<feature type="compositionally biased region" description="Polar residues" evidence="6">
    <location>
        <begin position="550"/>
        <end position="560"/>
    </location>
</feature>
<dbReference type="Pfam" id="PF14604">
    <property type="entry name" value="SH3_9"/>
    <property type="match status" value="2"/>
</dbReference>
<feature type="domain" description="SH3" evidence="7">
    <location>
        <begin position="86"/>
        <end position="145"/>
    </location>
</feature>
<dbReference type="Pfam" id="PF07653">
    <property type="entry name" value="SH3_2"/>
    <property type="match status" value="1"/>
</dbReference>
<name>A0AAD1R1Z9_PELCU</name>
<dbReference type="InterPro" id="IPR001452">
    <property type="entry name" value="SH3_domain"/>
</dbReference>
<feature type="domain" description="SH3" evidence="7">
    <location>
        <begin position="199"/>
        <end position="260"/>
    </location>
</feature>
<dbReference type="SUPFAM" id="SSF50044">
    <property type="entry name" value="SH3-domain"/>
    <property type="match status" value="3"/>
</dbReference>
<keyword evidence="3" id="KW-0175">Coiled coil</keyword>
<keyword evidence="9" id="KW-1185">Reference proteome</keyword>
<feature type="compositionally biased region" description="Basic and acidic residues" evidence="6">
    <location>
        <begin position="358"/>
        <end position="376"/>
    </location>
</feature>
<evidence type="ECO:0000256" key="1">
    <source>
        <dbReference type="ARBA" id="ARBA00004170"/>
    </source>
</evidence>
<feature type="region of interest" description="Disordered" evidence="6">
    <location>
        <begin position="287"/>
        <end position="560"/>
    </location>
</feature>
<dbReference type="EMBL" id="OW240912">
    <property type="protein sequence ID" value="CAH2221889.1"/>
    <property type="molecule type" value="Genomic_DNA"/>
</dbReference>
<keyword evidence="2 5" id="KW-0728">SH3 domain</keyword>
<proteinExistence type="predicted"/>
<feature type="region of interest" description="Disordered" evidence="6">
    <location>
        <begin position="149"/>
        <end position="192"/>
    </location>
</feature>
<dbReference type="InterPro" id="IPR035468">
    <property type="entry name" value="SH3D21_SH3"/>
</dbReference>
<dbReference type="Gene3D" id="2.30.30.40">
    <property type="entry name" value="SH3 Domains"/>
    <property type="match status" value="3"/>
</dbReference>
<gene>
    <name evidence="8" type="ORF">PECUL_23A049380</name>
</gene>
<dbReference type="SMART" id="SM00326">
    <property type="entry name" value="SH3"/>
    <property type="match status" value="3"/>
</dbReference>
<evidence type="ECO:0000256" key="6">
    <source>
        <dbReference type="SAM" id="MobiDB-lite"/>
    </source>
</evidence>
<dbReference type="Proteomes" id="UP001295444">
    <property type="component" value="Chromosome 01"/>
</dbReference>
<dbReference type="PRINTS" id="PR00452">
    <property type="entry name" value="SH3DOMAIN"/>
</dbReference>
<evidence type="ECO:0000313" key="8">
    <source>
        <dbReference type="EMBL" id="CAH2221891.1"/>
    </source>
</evidence>
<comment type="subcellular location">
    <subcellularLocation>
        <location evidence="1">Membrane</location>
        <topology evidence="1">Peripheral membrane protein</topology>
    </subcellularLocation>
</comment>
<protein>
    <submittedName>
        <fullName evidence="8">SH3 domain-containing 21</fullName>
    </submittedName>
</protein>
<dbReference type="PANTHER" id="PTHR14167:SF81">
    <property type="entry name" value="ENDOPHILIN-A"/>
    <property type="match status" value="1"/>
</dbReference>
<feature type="compositionally biased region" description="Basic and acidic residues" evidence="6">
    <location>
        <begin position="173"/>
        <end position="184"/>
    </location>
</feature>
<dbReference type="AlphaFoldDB" id="A0AAD1R1Z9"/>
<dbReference type="InterPro" id="IPR050384">
    <property type="entry name" value="Endophilin_SH3RF"/>
</dbReference>
<accession>A0AAD1R1Z9</accession>
<feature type="domain" description="SH3" evidence="7">
    <location>
        <begin position="2"/>
        <end position="62"/>
    </location>
</feature>
<dbReference type="PANTHER" id="PTHR14167">
    <property type="entry name" value="SH3 DOMAIN-CONTAINING"/>
    <property type="match status" value="1"/>
</dbReference>
<dbReference type="EMBL" id="OW240912">
    <property type="protein sequence ID" value="CAH2221891.1"/>
    <property type="molecule type" value="Genomic_DNA"/>
</dbReference>
<feature type="compositionally biased region" description="Basic and acidic residues" evidence="6">
    <location>
        <begin position="331"/>
        <end position="344"/>
    </location>
</feature>
<dbReference type="PROSITE" id="PS50002">
    <property type="entry name" value="SH3"/>
    <property type="match status" value="3"/>
</dbReference>
<sequence>MGTMGDMLVLMDFQGQLEDELNMKAGDVIRNAKKTLEDGWLEGELNGKKGVFPQIFAKEIPSVFLNDNGQRYPRSIRKVNACIQKTKQRLCRAEYDYTPGKPDELELCAGEVFEVLEEIEDGWWLGKKGNIIGAFPSNFVQEIAAPPSEKLPELKKNNKQRPKMMESTFIPNDEEKGKQEDKSAMKNQKAADSVPSLQTVQEFCRVMFDYTPSLQDELALKKGDVVSIISKESEDEGWWRGELNGKTGLFPDNFVILLPPTSQIKTNKPPMRTLTVRGPAKVISLPVDQTLPAVNGPGSSSSTDQTDISAMDKKYVGVTRPESPASMGQKAKTEKTTVDKKLPDVNRPVSPTSAGQKAKTDAAKADKKLPDVKRPESPATSTQKVNTSITTDKKDVNKADSSSSHTQKDQKEAKAESASKPSHHPAKKPAPAPPVPAKSKHSAANKPASDSQSKPAEDGKEKSTNTLEGLRVSSVKLAHPTAERPKIQGRRPPKTNGLKNLTEPVCIKEEEQVNSHIKSPTSAKAMPKFSTSSGQASTQTTKTSSQSPSLHSNKQSVDSVQSAQVEELVAEIKSLKLMMEILKNKHLKDMEDIRGEISEERIKRLALQMEIENLKVSST</sequence>
<feature type="compositionally biased region" description="Basic and acidic residues" evidence="6">
    <location>
        <begin position="406"/>
        <end position="417"/>
    </location>
</feature>
<evidence type="ECO:0000256" key="5">
    <source>
        <dbReference type="PROSITE-ProRule" id="PRU00192"/>
    </source>
</evidence>
<feature type="compositionally biased region" description="Polar residues" evidence="6">
    <location>
        <begin position="378"/>
        <end position="390"/>
    </location>
</feature>
<dbReference type="InterPro" id="IPR036028">
    <property type="entry name" value="SH3-like_dom_sf"/>
</dbReference>
<reference evidence="8" key="1">
    <citation type="submission" date="2022-03" db="EMBL/GenBank/DDBJ databases">
        <authorList>
            <person name="Alioto T."/>
            <person name="Alioto T."/>
            <person name="Gomez Garrido J."/>
        </authorList>
    </citation>
    <scope>NUCLEOTIDE SEQUENCE</scope>
</reference>
<dbReference type="CDD" id="cd12142">
    <property type="entry name" value="SH3_D21-like"/>
    <property type="match status" value="1"/>
</dbReference>
<evidence type="ECO:0000256" key="4">
    <source>
        <dbReference type="ARBA" id="ARBA00023136"/>
    </source>
</evidence>
<evidence type="ECO:0000256" key="3">
    <source>
        <dbReference type="ARBA" id="ARBA00023054"/>
    </source>
</evidence>
<feature type="compositionally biased region" description="Low complexity" evidence="6">
    <location>
        <begin position="530"/>
        <end position="549"/>
    </location>
</feature>